<comment type="caution">
    <text evidence="2">The sequence shown here is derived from an EMBL/GenBank/DDBJ whole genome shotgun (WGS) entry which is preliminary data.</text>
</comment>
<dbReference type="AlphaFoldDB" id="A0A7X3LTT7"/>
<feature type="domain" description="YHS" evidence="1">
    <location>
        <begin position="35"/>
        <end position="80"/>
    </location>
</feature>
<evidence type="ECO:0000313" key="2">
    <source>
        <dbReference type="EMBL" id="MXN64958.1"/>
    </source>
</evidence>
<gene>
    <name evidence="2" type="ORF">GR183_08570</name>
</gene>
<sequence length="145" mass="15841">MAASSAIADEVLYGETLVNTLYSDGNIAIRGYDSVAYHTQGKPVKGDAHYSFEYNGAKWLFASAKNRDLFAANPEKFAPAYGGYCAYGAGNGYLVKTEPEAFSIIDGKLYLNYNVAVSEKFQADLQSRIELAEKNWPSLKASVTK</sequence>
<dbReference type="Proteomes" id="UP000433101">
    <property type="component" value="Unassembled WGS sequence"/>
</dbReference>
<protein>
    <submittedName>
        <fullName evidence="2">YHS domain-containing protein</fullName>
    </submittedName>
</protein>
<dbReference type="Pfam" id="PF04945">
    <property type="entry name" value="YHS"/>
    <property type="match status" value="1"/>
</dbReference>
<dbReference type="EMBL" id="WUMV01000003">
    <property type="protein sequence ID" value="MXN64958.1"/>
    <property type="molecule type" value="Genomic_DNA"/>
</dbReference>
<dbReference type="RefSeq" id="WP_160775191.1">
    <property type="nucleotide sequence ID" value="NZ_WUMV01000003.1"/>
</dbReference>
<keyword evidence="3" id="KW-1185">Reference proteome</keyword>
<organism evidence="2 3">
    <name type="scientific">Stappia sediminis</name>
    <dbReference type="NCBI Taxonomy" id="2692190"/>
    <lineage>
        <taxon>Bacteria</taxon>
        <taxon>Pseudomonadati</taxon>
        <taxon>Pseudomonadota</taxon>
        <taxon>Alphaproteobacteria</taxon>
        <taxon>Hyphomicrobiales</taxon>
        <taxon>Stappiaceae</taxon>
        <taxon>Stappia</taxon>
    </lineage>
</organism>
<accession>A0A7X3LTT7</accession>
<reference evidence="2 3" key="1">
    <citation type="submission" date="2019-12" db="EMBL/GenBank/DDBJ databases">
        <authorList>
            <person name="Li M."/>
        </authorList>
    </citation>
    <scope>NUCLEOTIDE SEQUENCE [LARGE SCALE GENOMIC DNA]</scope>
    <source>
        <strain evidence="2 3">GBMRC 2046</strain>
    </source>
</reference>
<dbReference type="NCBIfam" id="NF041384">
    <property type="entry name" value="YHS_seleno_dom"/>
    <property type="match status" value="1"/>
</dbReference>
<evidence type="ECO:0000259" key="1">
    <source>
        <dbReference type="Pfam" id="PF04945"/>
    </source>
</evidence>
<evidence type="ECO:0000313" key="3">
    <source>
        <dbReference type="Proteomes" id="UP000433101"/>
    </source>
</evidence>
<dbReference type="InterPro" id="IPR007029">
    <property type="entry name" value="YHS_dom"/>
</dbReference>
<proteinExistence type="predicted"/>
<name>A0A7X3LTT7_9HYPH</name>